<evidence type="ECO:0000256" key="4">
    <source>
        <dbReference type="ARBA" id="ARBA00050023"/>
    </source>
</evidence>
<dbReference type="PIRSF" id="PIRSF019254">
    <property type="entry name" value="CFP29"/>
    <property type="match status" value="1"/>
</dbReference>
<evidence type="ECO:0000256" key="1">
    <source>
        <dbReference type="ARBA" id="ARBA00033738"/>
    </source>
</evidence>
<evidence type="ECO:0000313" key="5">
    <source>
        <dbReference type="EMBL" id="RMB80242.1"/>
    </source>
</evidence>
<dbReference type="OrthoDB" id="2922at2"/>
<evidence type="ECO:0000256" key="2">
    <source>
        <dbReference type="ARBA" id="ARBA00033743"/>
    </source>
</evidence>
<dbReference type="Pfam" id="PF04454">
    <property type="entry name" value="Linocin_M18"/>
    <property type="match status" value="1"/>
</dbReference>
<evidence type="ECO:0000313" key="6">
    <source>
        <dbReference type="Proteomes" id="UP000270471"/>
    </source>
</evidence>
<gene>
    <name evidence="5" type="ORF">CTZ28_41285</name>
</gene>
<proteinExistence type="inferred from homology"/>
<sequence>MDNLHRELAPISAAAWADLEDEARRTFKRHIAARRIVDVPEPGGTELAGVGNGHLADVAAPADGVSARVRRFQPLVELRVPFTVDRQQVDDVARGAKDADWQPVKDAARKLAFVEDHAVFEGCAAAGISGLRQSSSNPALTLPAEVRAYPDVVSKALTALRLAGVGGPYALALSAEAYTAVSETSDYGYPVIKHIARVLDGDIVWAPAIDGAFLLSTRGGDFELRIGQDVSIGYLSCDDTSIRLYFQETLTFLAYTGEAVVPVQVETPPSGRPREERL</sequence>
<dbReference type="PANTHER" id="PTHR37165">
    <property type="entry name" value="PEPTIDASE U56 FAMILY"/>
    <property type="match status" value="1"/>
</dbReference>
<accession>A0A3M0HWY1</accession>
<dbReference type="AlphaFoldDB" id="A0A3M0HWY1"/>
<dbReference type="PANTHER" id="PTHR37165:SF1">
    <property type="entry name" value="TYPE 1 ENCAPSULIN SHELL PROTEIN"/>
    <property type="match status" value="1"/>
</dbReference>
<dbReference type="Gene3D" id="3.30.2400.30">
    <property type="match status" value="1"/>
</dbReference>
<organism evidence="5 6">
    <name type="scientific">Streptomyces shenzhenensis</name>
    <dbReference type="NCBI Taxonomy" id="943815"/>
    <lineage>
        <taxon>Bacteria</taxon>
        <taxon>Bacillati</taxon>
        <taxon>Actinomycetota</taxon>
        <taxon>Actinomycetes</taxon>
        <taxon>Kitasatosporales</taxon>
        <taxon>Streptomycetaceae</taxon>
        <taxon>Streptomyces</taxon>
    </lineage>
</organism>
<dbReference type="InterPro" id="IPR051429">
    <property type="entry name" value="Encapsulin_nc"/>
</dbReference>
<comment type="caution">
    <text evidence="5">The sequence shown here is derived from an EMBL/GenBank/DDBJ whole genome shotgun (WGS) entry which is preliminary data.</text>
</comment>
<name>A0A3M0HWY1_9ACTN</name>
<reference evidence="5 6" key="1">
    <citation type="submission" date="2017-11" db="EMBL/GenBank/DDBJ databases">
        <title>Draft genome of actinobacteria isolated from guarana (Paullinia cupana (Mart.) Ducke.</title>
        <authorList>
            <person name="Siqueira K.A."/>
            <person name="Liotti R.G."/>
            <person name="Mendes T.A.O."/>
            <person name="Soares M.A."/>
        </authorList>
    </citation>
    <scope>NUCLEOTIDE SEQUENCE [LARGE SCALE GENOMIC DNA]</scope>
    <source>
        <strain evidence="5 6">193</strain>
    </source>
</reference>
<protein>
    <recommendedName>
        <fullName evidence="4">Type 1 encapsulin shell protein</fullName>
    </recommendedName>
</protein>
<dbReference type="EMBL" id="PENI01000045">
    <property type="protein sequence ID" value="RMB80242.1"/>
    <property type="molecule type" value="Genomic_DNA"/>
</dbReference>
<evidence type="ECO:0000256" key="3">
    <source>
        <dbReference type="ARBA" id="ARBA00033787"/>
    </source>
</evidence>
<dbReference type="Gene3D" id="3.30.2320.10">
    <property type="entry name" value="hypothetical protein PF0899 domain"/>
    <property type="match status" value="1"/>
</dbReference>
<comment type="similarity">
    <text evidence="2">Belongs to the encapsulin family. Family 1 subfamily.</text>
</comment>
<comment type="subcellular location">
    <subcellularLocation>
        <location evidence="1">Encapsulin nanocompartment</location>
    </subcellularLocation>
</comment>
<dbReference type="InterPro" id="IPR007544">
    <property type="entry name" value="ENCAP"/>
</dbReference>
<keyword evidence="3" id="KW-1284">Encapsulin nanocompartment</keyword>
<keyword evidence="6" id="KW-1185">Reference proteome</keyword>
<dbReference type="Proteomes" id="UP000270471">
    <property type="component" value="Unassembled WGS sequence"/>
</dbReference>
<dbReference type="RefSeq" id="WP_121894944.1">
    <property type="nucleotide sequence ID" value="NZ_JBEXWZ010000012.1"/>
</dbReference>
<dbReference type="GO" id="GO:0140737">
    <property type="term" value="C:encapsulin nanocompartment"/>
    <property type="evidence" value="ECO:0007669"/>
    <property type="project" value="UniProtKB-SubCell"/>
</dbReference>
<dbReference type="NCBIfam" id="NF041155">
    <property type="entry name" value="encap_f1"/>
    <property type="match status" value="1"/>
</dbReference>